<organism evidence="7 8">
    <name type="scientific">Coptis chinensis</name>
    <dbReference type="NCBI Taxonomy" id="261450"/>
    <lineage>
        <taxon>Eukaryota</taxon>
        <taxon>Viridiplantae</taxon>
        <taxon>Streptophyta</taxon>
        <taxon>Embryophyta</taxon>
        <taxon>Tracheophyta</taxon>
        <taxon>Spermatophyta</taxon>
        <taxon>Magnoliopsida</taxon>
        <taxon>Ranunculales</taxon>
        <taxon>Ranunculaceae</taxon>
        <taxon>Coptidoideae</taxon>
        <taxon>Coptis</taxon>
    </lineage>
</organism>
<dbReference type="InterPro" id="IPR011527">
    <property type="entry name" value="ABC1_TM_dom"/>
</dbReference>
<evidence type="ECO:0000256" key="4">
    <source>
        <dbReference type="ARBA" id="ARBA00023136"/>
    </source>
</evidence>
<keyword evidence="8" id="KW-1185">Reference proteome</keyword>
<dbReference type="InterPro" id="IPR039421">
    <property type="entry name" value="Type_1_exporter"/>
</dbReference>
<comment type="subcellular location">
    <subcellularLocation>
        <location evidence="1">Membrane</location>
        <topology evidence="1">Multi-pass membrane protein</topology>
    </subcellularLocation>
</comment>
<dbReference type="Pfam" id="PF00664">
    <property type="entry name" value="ABC_membrane"/>
    <property type="match status" value="1"/>
</dbReference>
<protein>
    <recommendedName>
        <fullName evidence="6">ABC transmembrane type-1 domain-containing protein</fullName>
    </recommendedName>
</protein>
<evidence type="ECO:0000256" key="5">
    <source>
        <dbReference type="SAM" id="Phobius"/>
    </source>
</evidence>
<dbReference type="EMBL" id="JADFTS010000003">
    <property type="protein sequence ID" value="KAF9612638.1"/>
    <property type="molecule type" value="Genomic_DNA"/>
</dbReference>
<dbReference type="GO" id="GO:0140359">
    <property type="term" value="F:ABC-type transporter activity"/>
    <property type="evidence" value="ECO:0007669"/>
    <property type="project" value="InterPro"/>
</dbReference>
<dbReference type="Proteomes" id="UP000631114">
    <property type="component" value="Unassembled WGS sequence"/>
</dbReference>
<keyword evidence="2 5" id="KW-0812">Transmembrane</keyword>
<dbReference type="OrthoDB" id="6500128at2759"/>
<feature type="transmembrane region" description="Helical" evidence="5">
    <location>
        <begin position="24"/>
        <end position="48"/>
    </location>
</feature>
<evidence type="ECO:0000256" key="2">
    <source>
        <dbReference type="ARBA" id="ARBA00022692"/>
    </source>
</evidence>
<feature type="transmembrane region" description="Helical" evidence="5">
    <location>
        <begin position="156"/>
        <end position="178"/>
    </location>
</feature>
<name>A0A835LY65_9MAGN</name>
<evidence type="ECO:0000256" key="1">
    <source>
        <dbReference type="ARBA" id="ARBA00004141"/>
    </source>
</evidence>
<evidence type="ECO:0000313" key="8">
    <source>
        <dbReference type="Proteomes" id="UP000631114"/>
    </source>
</evidence>
<evidence type="ECO:0000313" key="7">
    <source>
        <dbReference type="EMBL" id="KAF9612638.1"/>
    </source>
</evidence>
<dbReference type="PANTHER" id="PTHR24221:SF604">
    <property type="entry name" value="ABC TRANSPORTER B FAMILY MEMBER 9"/>
    <property type="match status" value="1"/>
</dbReference>
<dbReference type="InterPro" id="IPR036640">
    <property type="entry name" value="ABC1_TM_sf"/>
</dbReference>
<keyword evidence="3 5" id="KW-1133">Transmembrane helix</keyword>
<dbReference type="PANTHER" id="PTHR24221">
    <property type="entry name" value="ATP-BINDING CASSETTE SUB-FAMILY B"/>
    <property type="match status" value="1"/>
</dbReference>
<dbReference type="SUPFAM" id="SSF90123">
    <property type="entry name" value="ABC transporter transmembrane region"/>
    <property type="match status" value="1"/>
</dbReference>
<dbReference type="GO" id="GO:0016020">
    <property type="term" value="C:membrane"/>
    <property type="evidence" value="ECO:0007669"/>
    <property type="project" value="UniProtKB-SubCell"/>
</dbReference>
<dbReference type="Gene3D" id="1.20.1560.10">
    <property type="entry name" value="ABC transporter type 1, transmembrane domain"/>
    <property type="match status" value="1"/>
</dbReference>
<gene>
    <name evidence="7" type="ORF">IFM89_003080</name>
</gene>
<feature type="domain" description="ABC transmembrane type-1" evidence="6">
    <location>
        <begin position="110"/>
        <end position="161"/>
    </location>
</feature>
<keyword evidence="4 5" id="KW-0472">Membrane</keyword>
<dbReference type="GO" id="GO:0005524">
    <property type="term" value="F:ATP binding"/>
    <property type="evidence" value="ECO:0007669"/>
    <property type="project" value="InterPro"/>
</dbReference>
<sequence>MLTGGLSKEGMGPSGWLDKDNAKVFKFIAVLSIFGASAFHILGALPGFRILGAGSKLIELIRSMCFEMVVYQESSWFDEPSYSRYIGVRLSTDASNLKVLCLDANIKVMYEEASQVANDAVTNIRTVTSFNAKQKVMDLYQGKCESPMKHGVRLGIINGLGLFLRILFSIQLLLPFSILELVL</sequence>
<evidence type="ECO:0000259" key="6">
    <source>
        <dbReference type="Pfam" id="PF00664"/>
    </source>
</evidence>
<comment type="caution">
    <text evidence="7">The sequence shown here is derived from an EMBL/GenBank/DDBJ whole genome shotgun (WGS) entry which is preliminary data.</text>
</comment>
<reference evidence="7 8" key="1">
    <citation type="submission" date="2020-10" db="EMBL/GenBank/DDBJ databases">
        <title>The Coptis chinensis genome and diversification of protoberbering-type alkaloids.</title>
        <authorList>
            <person name="Wang B."/>
            <person name="Shu S."/>
            <person name="Song C."/>
            <person name="Liu Y."/>
        </authorList>
    </citation>
    <scope>NUCLEOTIDE SEQUENCE [LARGE SCALE GENOMIC DNA]</scope>
    <source>
        <strain evidence="7">HL-2020</strain>
        <tissue evidence="7">Leaf</tissue>
    </source>
</reference>
<accession>A0A835LY65</accession>
<dbReference type="AlphaFoldDB" id="A0A835LY65"/>
<evidence type="ECO:0000256" key="3">
    <source>
        <dbReference type="ARBA" id="ARBA00022989"/>
    </source>
</evidence>
<proteinExistence type="predicted"/>